<reference evidence="3 4" key="1">
    <citation type="submission" date="2016-02" db="EMBL/GenBank/DDBJ databases">
        <title>Genome analysis of coral dinoflagellate symbionts highlights evolutionary adaptations to a symbiotic lifestyle.</title>
        <authorList>
            <person name="Aranda M."/>
            <person name="Li Y."/>
            <person name="Liew Y.J."/>
            <person name="Baumgarten S."/>
            <person name="Simakov O."/>
            <person name="Wilson M."/>
            <person name="Piel J."/>
            <person name="Ashoor H."/>
            <person name="Bougouffa S."/>
            <person name="Bajic V.B."/>
            <person name="Ryu T."/>
            <person name="Ravasi T."/>
            <person name="Bayer T."/>
            <person name="Micklem G."/>
            <person name="Kim H."/>
            <person name="Bhak J."/>
            <person name="Lajeunesse T.C."/>
            <person name="Voolstra C.R."/>
        </authorList>
    </citation>
    <scope>NUCLEOTIDE SEQUENCE [LARGE SCALE GENOMIC DNA]</scope>
    <source>
        <strain evidence="3 4">CCMP2467</strain>
    </source>
</reference>
<gene>
    <name evidence="3" type="ORF">AK812_SmicGene7765</name>
</gene>
<protein>
    <submittedName>
        <fullName evidence="3">Uncharacterized protein</fullName>
    </submittedName>
</protein>
<feature type="region of interest" description="Disordered" evidence="2">
    <location>
        <begin position="813"/>
        <end position="842"/>
    </location>
</feature>
<comment type="caution">
    <text evidence="3">The sequence shown here is derived from an EMBL/GenBank/DDBJ whole genome shotgun (WGS) entry which is preliminary data.</text>
</comment>
<dbReference type="AlphaFoldDB" id="A0A1Q9EMR7"/>
<accession>A0A1Q9EMR7</accession>
<evidence type="ECO:0000256" key="2">
    <source>
        <dbReference type="SAM" id="MobiDB-lite"/>
    </source>
</evidence>
<sequence>MSGEGDSPLASKPADDRRRLDLVVYGATANGGGKVQGWDETIQESIQAPVWLADRRQDRVPRFNGGRALARQRKEKQMLEDELKKMDSVVGELKGNAEGEDKEDAAVVKAVAAAQGAQQRVLLSGPASGDTIWALAMPTERAEQVHGVPAARREGHGKLGALSGRGEDDAFHPNARQQATPEQLGSQPATARRTRRTLNDYGAGARQSPRLVLEYINDHSHPAMQRMSQFFKENAENDRVAIIDTGSAARPATGTDWQRRYVAAIGKGLPALETEHRTRGSAASMRTAGTRRLELCLELLDDGVARGDCRSTHLLDSGAAPFLSLRAQHWHTPSSSGRPGWTADSEHRPGTWQPHHRDRNHNDGPPDDGDSRDLDNEHGDNNIHDQTGAYLAIDNLRYQAMTNGMVAEVGRKQSRMLAQRTASYGTRLPDFEERSGDTMSFHVAAGPFCSSCLLEQPCFHMRLHVPMGSLILPNPSASLTGSGSSWQTCTRERNKWTPMIKMSRANDRRSGGKFSTNTRGGVLSVILMKDDGTSPGTLEETAEPQLPRHSWRHELPGKGFLENGCSEQPMPTRKRSRCPTITACLNNDMAVDVFIVKGIRRAKFKFFAVVENGTPSGWLVNAIAWQLAGREAMEMLVVEATSVKNNRLPDRLHHAGFASFQWVLDRLPAEAGSFTATGGAKCLGQHQETEDGETDVTNHKTGDDSRSSSSPAGSEGEKTLPNTRLNHSILLIAVERSVTELTPQNIKPKILLNHLPISPSGRWKSQQRRDGAQRSDCQWTRLTAYTMLHVRPLALPQSIMRHRAWRASECIRASGATQRRSSPRGSDERASSSSGSMTGMHVCSGLGITSGVTGETTVNEPSESQPVRDDFDAAAVVGNIASQPGKRCRPPVHQLLGPRGQEASTPVAHAALWTKWVKASPAGSRAERPAVAKAEPA</sequence>
<evidence type="ECO:0000313" key="4">
    <source>
        <dbReference type="Proteomes" id="UP000186817"/>
    </source>
</evidence>
<feature type="compositionally biased region" description="Polar residues" evidence="2">
    <location>
        <begin position="175"/>
        <end position="189"/>
    </location>
</feature>
<feature type="compositionally biased region" description="Basic and acidic residues" evidence="2">
    <location>
        <begin position="696"/>
        <end position="706"/>
    </location>
</feature>
<keyword evidence="4" id="KW-1185">Reference proteome</keyword>
<dbReference type="Proteomes" id="UP000186817">
    <property type="component" value="Unassembled WGS sequence"/>
</dbReference>
<organism evidence="3 4">
    <name type="scientific">Symbiodinium microadriaticum</name>
    <name type="common">Dinoflagellate</name>
    <name type="synonym">Zooxanthella microadriatica</name>
    <dbReference type="NCBI Taxonomy" id="2951"/>
    <lineage>
        <taxon>Eukaryota</taxon>
        <taxon>Sar</taxon>
        <taxon>Alveolata</taxon>
        <taxon>Dinophyceae</taxon>
        <taxon>Suessiales</taxon>
        <taxon>Symbiodiniaceae</taxon>
        <taxon>Symbiodinium</taxon>
    </lineage>
</organism>
<feature type="region of interest" description="Disordered" evidence="2">
    <location>
        <begin position="684"/>
        <end position="721"/>
    </location>
</feature>
<feature type="coiled-coil region" evidence="1">
    <location>
        <begin position="69"/>
        <end position="96"/>
    </location>
</feature>
<feature type="region of interest" description="Disordered" evidence="2">
    <location>
        <begin position="330"/>
        <end position="386"/>
    </location>
</feature>
<proteinExistence type="predicted"/>
<evidence type="ECO:0000313" key="3">
    <source>
        <dbReference type="EMBL" id="OLQ08687.1"/>
    </source>
</evidence>
<dbReference type="OrthoDB" id="416310at2759"/>
<evidence type="ECO:0000256" key="1">
    <source>
        <dbReference type="SAM" id="Coils"/>
    </source>
</evidence>
<dbReference type="EMBL" id="LSRX01000112">
    <property type="protein sequence ID" value="OLQ08687.1"/>
    <property type="molecule type" value="Genomic_DNA"/>
</dbReference>
<keyword evidence="1" id="KW-0175">Coiled coil</keyword>
<feature type="region of interest" description="Disordered" evidence="2">
    <location>
        <begin position="145"/>
        <end position="194"/>
    </location>
</feature>
<feature type="compositionally biased region" description="Basic and acidic residues" evidence="2">
    <location>
        <begin position="360"/>
        <end position="383"/>
    </location>
</feature>
<name>A0A1Q9EMR7_SYMMI</name>